<feature type="signal peptide" evidence="4">
    <location>
        <begin position="1"/>
        <end position="25"/>
    </location>
</feature>
<dbReference type="EMBL" id="DTKL01000036">
    <property type="protein sequence ID" value="HGY94279.1"/>
    <property type="molecule type" value="Genomic_DNA"/>
</dbReference>
<dbReference type="AlphaFoldDB" id="A0A7V4XSC0"/>
<proteinExistence type="inferred from homology"/>
<protein>
    <submittedName>
        <fullName evidence="7">Glycoside hydrolase</fullName>
    </submittedName>
</protein>
<accession>A0A7V4XSC0</accession>
<dbReference type="SUPFAM" id="SSF48208">
    <property type="entry name" value="Six-hairpin glycosidases"/>
    <property type="match status" value="1"/>
</dbReference>
<dbReference type="GO" id="GO:0000272">
    <property type="term" value="P:polysaccharide catabolic process"/>
    <property type="evidence" value="ECO:0007669"/>
    <property type="project" value="UniProtKB-KW"/>
</dbReference>
<feature type="domain" description="Glycoside hydrolase family 9" evidence="5">
    <location>
        <begin position="378"/>
        <end position="785"/>
    </location>
</feature>
<dbReference type="GO" id="GO:0008810">
    <property type="term" value="F:cellulase activity"/>
    <property type="evidence" value="ECO:0007669"/>
    <property type="project" value="InterPro"/>
</dbReference>
<dbReference type="InterPro" id="IPR001701">
    <property type="entry name" value="Glyco_hydro_9"/>
</dbReference>
<dbReference type="Pfam" id="PF02927">
    <property type="entry name" value="CelD_N"/>
    <property type="match status" value="1"/>
</dbReference>
<dbReference type="SUPFAM" id="SSF81296">
    <property type="entry name" value="E set domains"/>
    <property type="match status" value="1"/>
</dbReference>
<dbReference type="Gene3D" id="2.60.40.10">
    <property type="entry name" value="Immunoglobulins"/>
    <property type="match status" value="1"/>
</dbReference>
<dbReference type="CDD" id="cd02850">
    <property type="entry name" value="E_set_Cellulase_N"/>
    <property type="match status" value="1"/>
</dbReference>
<dbReference type="InterPro" id="IPR013783">
    <property type="entry name" value="Ig-like_fold"/>
</dbReference>
<evidence type="ECO:0000256" key="4">
    <source>
        <dbReference type="SAM" id="SignalP"/>
    </source>
</evidence>
<keyword evidence="3" id="KW-0624">Polysaccharide degradation</keyword>
<dbReference type="Gene3D" id="1.50.10.10">
    <property type="match status" value="1"/>
</dbReference>
<evidence type="ECO:0000256" key="2">
    <source>
        <dbReference type="ARBA" id="ARBA00023277"/>
    </source>
</evidence>
<comment type="similarity">
    <text evidence="1">Belongs to the glycosyl hydrolase 9 (cellulase E) family.</text>
</comment>
<feature type="chain" id="PRO_5031437950" evidence="4">
    <location>
        <begin position="26"/>
        <end position="858"/>
    </location>
</feature>
<name>A0A7V4XSC0_9BACT</name>
<evidence type="ECO:0000256" key="3">
    <source>
        <dbReference type="ARBA" id="ARBA00023326"/>
    </source>
</evidence>
<sequence length="858" mass="95442">MSFRPRAVLLLSMLTSLFLSLPASGADLHLKVTSNGYLRGRGVSVMLYNDTYSPIFFDQKDSAMQIILHGHRVATNGSVRLSPTPEQWSLIPHVDAHQADAANDRLTARMSYPAYHLSYQVVVTAEPGGFRVSVNLDKPLPANLVGRAGFNLEFLPSIYENKSYVVDNSRYGVMPQYPESKMTAYPPKPGDPKPVWYISQWRKARKYMVPLPFASGQSITLAAGDPLNRVSVTSDSGKIALYDGRNQGQNGWFVMRTMIPAGKTKDAVVWHVRPSYLPNWTRPPMIAHSQAGYATDFSKVAIIELDPNFDAPKSAELLRLASDGTYKKVYEAQVSAPMPWLRYHYVKFDFSSVKQPGLYKIEYAGEKTAVFPIAKNIYDSTWQTSLDCFMAEQMDHIRVRDVYHVWHGLAHMDDAEQAPPNIKEFDGYFTGPNLYSPYKPGQHIPGLNIGGWFDAGDYDSDVFDQLGTVRTMALIEITFHPKWDELSVNETTRNVVMHQPDGIPDVVEQVEHGVLQTLAQVHAVGHPLMGIHSSNLKEYTFVGDGASQTDGRIYDPKLGPNQIKGDYSGKNDDRWAWTNDNMAADYSAVASLAAASEALKGWNDSLSKQSLDAAIKLWKSQQGRPMPPMPARFRRFMGAMDWPADLELLIATHGAQPYKQRVEKLFPQMLQQIGFQGWTAVRALPYLDASYKAEFRKALEAYMPQMNRAMAATPFGVPPSRGAWGGSSQVAEFGIQMYFLHEAFPDLVGPQYTLRAANYLLGTHPASNVSYIAGIGTQSKPKTYSNNRGDNSYIPGGMIPGYIIINPDFPECITNFGMLWYEDETTIGAATDWIMEANAAEAIVKQQMAQGAGQKAGE</sequence>
<organism evidence="7">
    <name type="scientific">Acidobacterium capsulatum</name>
    <dbReference type="NCBI Taxonomy" id="33075"/>
    <lineage>
        <taxon>Bacteria</taxon>
        <taxon>Pseudomonadati</taxon>
        <taxon>Acidobacteriota</taxon>
        <taxon>Terriglobia</taxon>
        <taxon>Terriglobales</taxon>
        <taxon>Acidobacteriaceae</taxon>
        <taxon>Acidobacterium</taxon>
    </lineage>
</organism>
<evidence type="ECO:0000313" key="7">
    <source>
        <dbReference type="EMBL" id="HGY94279.1"/>
    </source>
</evidence>
<feature type="domain" description="Cellulase Ig-like" evidence="6">
    <location>
        <begin position="289"/>
        <end position="367"/>
    </location>
</feature>
<dbReference type="InterPro" id="IPR008928">
    <property type="entry name" value="6-hairpin_glycosidase_sf"/>
</dbReference>
<evidence type="ECO:0000259" key="6">
    <source>
        <dbReference type="Pfam" id="PF02927"/>
    </source>
</evidence>
<evidence type="ECO:0000259" key="5">
    <source>
        <dbReference type="Pfam" id="PF00759"/>
    </source>
</evidence>
<dbReference type="Pfam" id="PF00759">
    <property type="entry name" value="Glyco_hydro_9"/>
    <property type="match status" value="1"/>
</dbReference>
<keyword evidence="7" id="KW-0378">Hydrolase</keyword>
<keyword evidence="2" id="KW-0119">Carbohydrate metabolism</keyword>
<gene>
    <name evidence="7" type="ORF">ENW50_06290</name>
</gene>
<keyword evidence="4" id="KW-0732">Signal</keyword>
<dbReference type="InterPro" id="IPR014756">
    <property type="entry name" value="Ig_E-set"/>
</dbReference>
<dbReference type="InterPro" id="IPR012341">
    <property type="entry name" value="6hp_glycosidase-like_sf"/>
</dbReference>
<reference evidence="7" key="1">
    <citation type="journal article" date="2020" name="mSystems">
        <title>Genome- and Community-Level Interaction Insights into Carbon Utilization and Element Cycling Functions of Hydrothermarchaeota in Hydrothermal Sediment.</title>
        <authorList>
            <person name="Zhou Z."/>
            <person name="Liu Y."/>
            <person name="Xu W."/>
            <person name="Pan J."/>
            <person name="Luo Z.H."/>
            <person name="Li M."/>
        </authorList>
    </citation>
    <scope>NUCLEOTIDE SEQUENCE [LARGE SCALE GENOMIC DNA]</scope>
    <source>
        <strain evidence="7">SpSt-855</strain>
    </source>
</reference>
<comment type="caution">
    <text evidence="7">The sequence shown here is derived from an EMBL/GenBank/DDBJ whole genome shotgun (WGS) entry which is preliminary data.</text>
</comment>
<dbReference type="InterPro" id="IPR004197">
    <property type="entry name" value="Cellulase_Ig-like"/>
</dbReference>
<evidence type="ECO:0000256" key="1">
    <source>
        <dbReference type="ARBA" id="ARBA00007072"/>
    </source>
</evidence>